<dbReference type="Proteomes" id="UP000029067">
    <property type="component" value="Unassembled WGS sequence"/>
</dbReference>
<evidence type="ECO:0000313" key="1">
    <source>
        <dbReference type="EMBL" id="KFI65879.1"/>
    </source>
</evidence>
<evidence type="ECO:0000313" key="2">
    <source>
        <dbReference type="Proteomes" id="UP000029067"/>
    </source>
</evidence>
<organism evidence="1 2">
    <name type="scientific">Bifidobacterium cuniculi</name>
    <dbReference type="NCBI Taxonomy" id="1688"/>
    <lineage>
        <taxon>Bacteria</taxon>
        <taxon>Bacillati</taxon>
        <taxon>Actinomycetota</taxon>
        <taxon>Actinomycetes</taxon>
        <taxon>Bifidobacteriales</taxon>
        <taxon>Bifidobacteriaceae</taxon>
        <taxon>Bifidobacterium</taxon>
    </lineage>
</organism>
<dbReference type="STRING" id="1688.BCUN_0375"/>
<proteinExistence type="predicted"/>
<reference evidence="1 2" key="1">
    <citation type="submission" date="2014-03" db="EMBL/GenBank/DDBJ databases">
        <title>Genomics of Bifidobacteria.</title>
        <authorList>
            <person name="Ventura M."/>
            <person name="Milani C."/>
            <person name="Lugli G.A."/>
        </authorList>
    </citation>
    <scope>NUCLEOTIDE SEQUENCE [LARGE SCALE GENOMIC DNA]</scope>
    <source>
        <strain evidence="1 2">LMG 10738</strain>
    </source>
</reference>
<name>A0A087B4C9_9BIFI</name>
<dbReference type="EMBL" id="JGYV01000001">
    <property type="protein sequence ID" value="KFI65879.1"/>
    <property type="molecule type" value="Genomic_DNA"/>
</dbReference>
<accession>A0A087B4C9</accession>
<comment type="caution">
    <text evidence="1">The sequence shown here is derived from an EMBL/GenBank/DDBJ whole genome shotgun (WGS) entry which is preliminary data.</text>
</comment>
<gene>
    <name evidence="1" type="ORF">BCUN_0375</name>
</gene>
<dbReference type="AlphaFoldDB" id="A0A087B4C9"/>
<protein>
    <submittedName>
        <fullName evidence="1">Uncharacterized protein</fullName>
    </submittedName>
</protein>
<sequence length="38" mass="4000">MAAGGWSHATMIDYYDMGHRAAEAPVAGQAVSDYLTGK</sequence>
<keyword evidence="2" id="KW-1185">Reference proteome</keyword>